<evidence type="ECO:0000313" key="2">
    <source>
        <dbReference type="Proteomes" id="UP001596542"/>
    </source>
</evidence>
<dbReference type="RefSeq" id="WP_382269694.1">
    <property type="nucleotide sequence ID" value="NZ_JBHTBU010000001.1"/>
</dbReference>
<protein>
    <submittedName>
        <fullName evidence="1">BPSL0761 family protein</fullName>
    </submittedName>
</protein>
<keyword evidence="2" id="KW-1185">Reference proteome</keyword>
<gene>
    <name evidence="1" type="ORF">ACFQPC_00385</name>
</gene>
<dbReference type="Proteomes" id="UP001596542">
    <property type="component" value="Unassembled WGS sequence"/>
</dbReference>
<evidence type="ECO:0000313" key="1">
    <source>
        <dbReference type="EMBL" id="MFC7286480.1"/>
    </source>
</evidence>
<organism evidence="1 2">
    <name type="scientific">Herminiimonas glaciei</name>
    <dbReference type="NCBI Taxonomy" id="523788"/>
    <lineage>
        <taxon>Bacteria</taxon>
        <taxon>Pseudomonadati</taxon>
        <taxon>Pseudomonadota</taxon>
        <taxon>Betaproteobacteria</taxon>
        <taxon>Burkholderiales</taxon>
        <taxon>Oxalobacteraceae</taxon>
        <taxon>Herminiimonas</taxon>
    </lineage>
</organism>
<dbReference type="NCBIfam" id="NF041728">
    <property type="entry name" value="BPSL0761_fam"/>
    <property type="match status" value="1"/>
</dbReference>
<sequence>MTTPYERTCSLILANDLLDYLLDSINSEVPEPARLLASHIRKHYPNNSELQAIADSAVRGAATSPLLEPSAFSKI</sequence>
<dbReference type="EMBL" id="JBHTBU010000001">
    <property type="protein sequence ID" value="MFC7286480.1"/>
    <property type="molecule type" value="Genomic_DNA"/>
</dbReference>
<dbReference type="InterPro" id="IPR049723">
    <property type="entry name" value="BPSL0761-like"/>
</dbReference>
<reference evidence="2" key="1">
    <citation type="journal article" date="2019" name="Int. J. Syst. Evol. Microbiol.">
        <title>The Global Catalogue of Microorganisms (GCM) 10K type strain sequencing project: providing services to taxonomists for standard genome sequencing and annotation.</title>
        <authorList>
            <consortium name="The Broad Institute Genomics Platform"/>
            <consortium name="The Broad Institute Genome Sequencing Center for Infectious Disease"/>
            <person name="Wu L."/>
            <person name="Ma J."/>
        </authorList>
    </citation>
    <scope>NUCLEOTIDE SEQUENCE [LARGE SCALE GENOMIC DNA]</scope>
    <source>
        <strain evidence="2">KACC 12508</strain>
    </source>
</reference>
<comment type="caution">
    <text evidence="1">The sequence shown here is derived from an EMBL/GenBank/DDBJ whole genome shotgun (WGS) entry which is preliminary data.</text>
</comment>
<proteinExistence type="predicted"/>
<name>A0ABW2I616_9BURK</name>
<accession>A0ABW2I616</accession>